<feature type="transmembrane region" description="Helical" evidence="7">
    <location>
        <begin position="431"/>
        <end position="453"/>
    </location>
</feature>
<dbReference type="RefSeq" id="XP_005770793.1">
    <property type="nucleotide sequence ID" value="XM_005770736.1"/>
</dbReference>
<evidence type="ECO:0000313" key="8">
    <source>
        <dbReference type="EnsemblProtists" id="EOD18364"/>
    </source>
</evidence>
<dbReference type="PaxDb" id="2903-EOD18364"/>
<evidence type="ECO:0000313" key="9">
    <source>
        <dbReference type="Proteomes" id="UP000013827"/>
    </source>
</evidence>
<feature type="transmembrane region" description="Helical" evidence="7">
    <location>
        <begin position="459"/>
        <end position="478"/>
    </location>
</feature>
<feature type="transmembrane region" description="Helical" evidence="7">
    <location>
        <begin position="490"/>
        <end position="512"/>
    </location>
</feature>
<dbReference type="GO" id="GO:0016020">
    <property type="term" value="C:membrane"/>
    <property type="evidence" value="ECO:0007669"/>
    <property type="project" value="UniProtKB-SubCell"/>
</dbReference>
<dbReference type="GO" id="GO:0015144">
    <property type="term" value="F:carbohydrate transmembrane transporter activity"/>
    <property type="evidence" value="ECO:0007669"/>
    <property type="project" value="InterPro"/>
</dbReference>
<reference evidence="8" key="2">
    <citation type="submission" date="2024-10" db="UniProtKB">
        <authorList>
            <consortium name="EnsemblProtists"/>
        </authorList>
    </citation>
    <scope>IDENTIFICATION</scope>
</reference>
<feature type="transmembrane region" description="Helical" evidence="7">
    <location>
        <begin position="400"/>
        <end position="419"/>
    </location>
</feature>
<reference evidence="9" key="1">
    <citation type="journal article" date="2013" name="Nature">
        <title>Pan genome of the phytoplankton Emiliania underpins its global distribution.</title>
        <authorList>
            <person name="Read B.A."/>
            <person name="Kegel J."/>
            <person name="Klute M.J."/>
            <person name="Kuo A."/>
            <person name="Lefebvre S.C."/>
            <person name="Maumus F."/>
            <person name="Mayer C."/>
            <person name="Miller J."/>
            <person name="Monier A."/>
            <person name="Salamov A."/>
            <person name="Young J."/>
            <person name="Aguilar M."/>
            <person name="Claverie J.M."/>
            <person name="Frickenhaus S."/>
            <person name="Gonzalez K."/>
            <person name="Herman E.K."/>
            <person name="Lin Y.C."/>
            <person name="Napier J."/>
            <person name="Ogata H."/>
            <person name="Sarno A.F."/>
            <person name="Shmutz J."/>
            <person name="Schroeder D."/>
            <person name="de Vargas C."/>
            <person name="Verret F."/>
            <person name="von Dassow P."/>
            <person name="Valentin K."/>
            <person name="Van de Peer Y."/>
            <person name="Wheeler G."/>
            <person name="Dacks J.B."/>
            <person name="Delwiche C.F."/>
            <person name="Dyhrman S.T."/>
            <person name="Glockner G."/>
            <person name="John U."/>
            <person name="Richards T."/>
            <person name="Worden A.Z."/>
            <person name="Zhang X."/>
            <person name="Grigoriev I.V."/>
            <person name="Allen A.E."/>
            <person name="Bidle K."/>
            <person name="Borodovsky M."/>
            <person name="Bowler C."/>
            <person name="Brownlee C."/>
            <person name="Cock J.M."/>
            <person name="Elias M."/>
            <person name="Gladyshev V.N."/>
            <person name="Groth M."/>
            <person name="Guda C."/>
            <person name="Hadaegh A."/>
            <person name="Iglesias-Rodriguez M.D."/>
            <person name="Jenkins J."/>
            <person name="Jones B.M."/>
            <person name="Lawson T."/>
            <person name="Leese F."/>
            <person name="Lindquist E."/>
            <person name="Lobanov A."/>
            <person name="Lomsadze A."/>
            <person name="Malik S.B."/>
            <person name="Marsh M.E."/>
            <person name="Mackinder L."/>
            <person name="Mock T."/>
            <person name="Mueller-Roeber B."/>
            <person name="Pagarete A."/>
            <person name="Parker M."/>
            <person name="Probert I."/>
            <person name="Quesneville H."/>
            <person name="Raines C."/>
            <person name="Rensing S.A."/>
            <person name="Riano-Pachon D.M."/>
            <person name="Richier S."/>
            <person name="Rokitta S."/>
            <person name="Shiraiwa Y."/>
            <person name="Soanes D.M."/>
            <person name="van der Giezen M."/>
            <person name="Wahlund T.M."/>
            <person name="Williams B."/>
            <person name="Wilson W."/>
            <person name="Wolfe G."/>
            <person name="Wurch L.L."/>
        </authorList>
    </citation>
    <scope>NUCLEOTIDE SEQUENCE</scope>
</reference>
<dbReference type="eggNOG" id="ENOG502QR0F">
    <property type="taxonomic scope" value="Eukaryota"/>
</dbReference>
<accession>A0A0D3J4C9</accession>
<comment type="subcellular location">
    <subcellularLocation>
        <location evidence="1">Membrane</location>
        <topology evidence="1">Multi-pass membrane protein</topology>
    </subcellularLocation>
</comment>
<keyword evidence="3 7" id="KW-0812">Transmembrane</keyword>
<evidence type="ECO:0000256" key="7">
    <source>
        <dbReference type="SAM" id="Phobius"/>
    </source>
</evidence>
<evidence type="ECO:0000256" key="6">
    <source>
        <dbReference type="SAM" id="MobiDB-lite"/>
    </source>
</evidence>
<dbReference type="EnsemblProtists" id="EOD18364">
    <property type="protein sequence ID" value="EOD18364"/>
    <property type="gene ID" value="EMIHUDRAFT_196576"/>
</dbReference>
<proteinExistence type="inferred from homology"/>
<dbReference type="KEGG" id="ehx:EMIHUDRAFT_196576"/>
<dbReference type="GeneID" id="19046365"/>
<keyword evidence="4 7" id="KW-1133">Transmembrane helix</keyword>
<dbReference type="PANTHER" id="PTHR16119:SF17">
    <property type="entry name" value="TRANSMEMBRANE PROTEIN 144"/>
    <property type="match status" value="1"/>
</dbReference>
<evidence type="ECO:0000256" key="1">
    <source>
        <dbReference type="ARBA" id="ARBA00004141"/>
    </source>
</evidence>
<dbReference type="OMA" id="FCHFSGI"/>
<name>A0A0D3J4C9_EMIH1</name>
<organism evidence="8 9">
    <name type="scientific">Emiliania huxleyi (strain CCMP1516)</name>
    <dbReference type="NCBI Taxonomy" id="280463"/>
    <lineage>
        <taxon>Eukaryota</taxon>
        <taxon>Haptista</taxon>
        <taxon>Haptophyta</taxon>
        <taxon>Prymnesiophyceae</taxon>
        <taxon>Isochrysidales</taxon>
        <taxon>Noelaerhabdaceae</taxon>
        <taxon>Emiliania</taxon>
    </lineage>
</organism>
<feature type="compositionally biased region" description="Acidic residues" evidence="6">
    <location>
        <begin position="129"/>
        <end position="150"/>
    </location>
</feature>
<dbReference type="InterPro" id="IPR012435">
    <property type="entry name" value="TMEM144"/>
</dbReference>
<dbReference type="Pfam" id="PF07857">
    <property type="entry name" value="TMEM144"/>
    <property type="match status" value="2"/>
</dbReference>
<feature type="region of interest" description="Disordered" evidence="6">
    <location>
        <begin position="129"/>
        <end position="153"/>
    </location>
</feature>
<dbReference type="InterPro" id="IPR010651">
    <property type="entry name" value="Sugar_transport"/>
</dbReference>
<evidence type="ECO:0000256" key="4">
    <source>
        <dbReference type="ARBA" id="ARBA00022989"/>
    </source>
</evidence>
<feature type="transmembrane region" description="Helical" evidence="7">
    <location>
        <begin position="358"/>
        <end position="380"/>
    </location>
</feature>
<evidence type="ECO:0000256" key="5">
    <source>
        <dbReference type="ARBA" id="ARBA00023136"/>
    </source>
</evidence>
<dbReference type="Proteomes" id="UP000013827">
    <property type="component" value="Unassembled WGS sequence"/>
</dbReference>
<feature type="transmembrane region" description="Helical" evidence="7">
    <location>
        <begin position="28"/>
        <end position="55"/>
    </location>
</feature>
<comment type="similarity">
    <text evidence="2">Belongs to the TMEM144 family.</text>
</comment>
<evidence type="ECO:0000256" key="2">
    <source>
        <dbReference type="ARBA" id="ARBA00005731"/>
    </source>
</evidence>
<dbReference type="PANTHER" id="PTHR16119">
    <property type="entry name" value="TRANSMEMBRANE PROTEIN 144"/>
    <property type="match status" value="1"/>
</dbReference>
<dbReference type="HOGENOM" id="CLU_031844_2_0_1"/>
<keyword evidence="9" id="KW-1185">Reference proteome</keyword>
<dbReference type="AlphaFoldDB" id="A0A0D3J4C9"/>
<evidence type="ECO:0000256" key="3">
    <source>
        <dbReference type="ARBA" id="ARBA00022692"/>
    </source>
</evidence>
<keyword evidence="5 7" id="KW-0472">Membrane</keyword>
<protein>
    <submittedName>
        <fullName evidence="8">Uncharacterized protein</fullName>
    </submittedName>
</protein>
<sequence length="524" mass="54802">MFGTNYIPVRRTEIHDGSHFQWMMANGILAVGTAAQLAYGGGVLTLGLVGGALWSISNYFVLPVVKLLGLGVGFSLYHVVNLVVGYAVGRYGLFGTPVSHLASPELSDASIGILVLSFAFMIAVEPSMEDGEPDSAVEPSMEDGEPDSWEGEQRWPAVAPSSRGTDLAVEESSPYTRLGGLTTTGGARLPQTPTPAAIDMTRADSWQRAPEAVRDLARRNEDTETIQRERTASTHMASREMQLLYPEIGTASALAQPGGFRRAHLAERQAAVAGVGAVAYAETRLESKQPAAPLHVSGMLKDAFSPATPGEHWVGPYSGAEAKREPWSPATTPRALQPTAQASAAKLAAATKPTGGKLLGVLLAIVAGALCGVNAVPFDLWNAQRGPDTRPMAFLFSQTLGTWATASVIYHLVGAWAICTGTSVPNAAIRPAYLSGMMWAVGESAQFVSLDALGMSQGYVFGAIGPVMLSSVISCVCFNEIRGRRNLLGFGLALALQVAGVVMLAVGSGASAGGEAEVGSGMEE</sequence>
<feature type="transmembrane region" description="Helical" evidence="7">
    <location>
        <begin position="67"/>
        <end position="89"/>
    </location>
</feature>